<comment type="caution">
    <text evidence="3">The sequence shown here is derived from an EMBL/GenBank/DDBJ whole genome shotgun (WGS) entry which is preliminary data.</text>
</comment>
<dbReference type="InterPro" id="IPR006747">
    <property type="entry name" value="DUF599"/>
</dbReference>
<gene>
    <name evidence="3" type="ORF">ZIOFF_056764</name>
</gene>
<evidence type="ECO:0000256" key="1">
    <source>
        <dbReference type="SAM" id="MobiDB-lite"/>
    </source>
</evidence>
<feature type="transmembrane region" description="Helical" evidence="2">
    <location>
        <begin position="82"/>
        <end position="106"/>
    </location>
</feature>
<feature type="compositionally biased region" description="Basic residues" evidence="1">
    <location>
        <begin position="9"/>
        <end position="22"/>
    </location>
</feature>
<feature type="transmembrane region" description="Helical" evidence="2">
    <location>
        <begin position="186"/>
        <end position="210"/>
    </location>
</feature>
<evidence type="ECO:0000313" key="3">
    <source>
        <dbReference type="EMBL" id="KAG6488006.1"/>
    </source>
</evidence>
<dbReference type="PANTHER" id="PTHR31168:SF1">
    <property type="entry name" value="DUF599 FAMILY PROTEIN"/>
    <property type="match status" value="1"/>
</dbReference>
<dbReference type="Pfam" id="PF04654">
    <property type="entry name" value="DUF599"/>
    <property type="match status" value="1"/>
</dbReference>
<keyword evidence="2" id="KW-0812">Transmembrane</keyword>
<keyword evidence="2" id="KW-0472">Membrane</keyword>
<name>A0A8J5FYG0_ZINOF</name>
<dbReference type="PANTHER" id="PTHR31168">
    <property type="entry name" value="OS02G0292800 PROTEIN"/>
    <property type="match status" value="1"/>
</dbReference>
<accession>A0A8J5FYG0</accession>
<evidence type="ECO:0000313" key="4">
    <source>
        <dbReference type="Proteomes" id="UP000734854"/>
    </source>
</evidence>
<organism evidence="3 4">
    <name type="scientific">Zingiber officinale</name>
    <name type="common">Ginger</name>
    <name type="synonym">Amomum zingiber</name>
    <dbReference type="NCBI Taxonomy" id="94328"/>
    <lineage>
        <taxon>Eukaryota</taxon>
        <taxon>Viridiplantae</taxon>
        <taxon>Streptophyta</taxon>
        <taxon>Embryophyta</taxon>
        <taxon>Tracheophyta</taxon>
        <taxon>Spermatophyta</taxon>
        <taxon>Magnoliopsida</taxon>
        <taxon>Liliopsida</taxon>
        <taxon>Zingiberales</taxon>
        <taxon>Zingiberaceae</taxon>
        <taxon>Zingiber</taxon>
    </lineage>
</organism>
<feature type="region of interest" description="Disordered" evidence="1">
    <location>
        <begin position="1"/>
        <end position="29"/>
    </location>
</feature>
<dbReference type="EMBL" id="JACMSC010000015">
    <property type="protein sequence ID" value="KAG6488006.1"/>
    <property type="molecule type" value="Genomic_DNA"/>
</dbReference>
<evidence type="ECO:0000256" key="2">
    <source>
        <dbReference type="SAM" id="Phobius"/>
    </source>
</evidence>
<proteinExistence type="predicted"/>
<feature type="transmembrane region" description="Helical" evidence="2">
    <location>
        <begin position="118"/>
        <end position="135"/>
    </location>
</feature>
<sequence>MASPPDHHPPHHHRHRHQHHQPPHLDEDHDGGMRHLLQGFMHASNMFAKMLIRPTLFSFQDPAKNGVLAVQTLRNSIMASTVLASTAIALSSLIAAMMTGCGAYTARNHHLVGDLYSVKLFAILLCFLLAFLLNVQSIRFYSHASLLVNVPVKSHRCAAEYVARALDRGSLFWSLGLRAFYVSFPLFLWVFGPVAMLCCCIVLVILLYSLDAYSGWGMETTPPPDEEMAVL</sequence>
<dbReference type="Proteomes" id="UP000734854">
    <property type="component" value="Unassembled WGS sequence"/>
</dbReference>
<keyword evidence="4" id="KW-1185">Reference proteome</keyword>
<protein>
    <submittedName>
        <fullName evidence="3">Uncharacterized protein</fullName>
    </submittedName>
</protein>
<reference evidence="3 4" key="1">
    <citation type="submission" date="2020-08" db="EMBL/GenBank/DDBJ databases">
        <title>Plant Genome Project.</title>
        <authorList>
            <person name="Zhang R.-G."/>
        </authorList>
    </citation>
    <scope>NUCLEOTIDE SEQUENCE [LARGE SCALE GENOMIC DNA]</scope>
    <source>
        <tissue evidence="3">Rhizome</tissue>
    </source>
</reference>
<dbReference type="AlphaFoldDB" id="A0A8J5FYG0"/>
<keyword evidence="2" id="KW-1133">Transmembrane helix</keyword>